<feature type="region of interest" description="Disordered" evidence="1">
    <location>
        <begin position="59"/>
        <end position="155"/>
    </location>
</feature>
<protein>
    <submittedName>
        <fullName evidence="2">Uncharacterized protein</fullName>
    </submittedName>
</protein>
<feature type="compositionally biased region" description="Polar residues" evidence="1">
    <location>
        <begin position="197"/>
        <end position="215"/>
    </location>
</feature>
<accession>A0A7J6L4F7</accession>
<dbReference type="Proteomes" id="UP000570595">
    <property type="component" value="Unassembled WGS sequence"/>
</dbReference>
<name>A0A7J6L4F7_PEROL</name>
<feature type="region of interest" description="Disordered" evidence="1">
    <location>
        <begin position="187"/>
        <end position="318"/>
    </location>
</feature>
<gene>
    <name evidence="2" type="ORF">FOZ61_008642</name>
</gene>
<reference evidence="2 3" key="1">
    <citation type="submission" date="2020-04" db="EMBL/GenBank/DDBJ databases">
        <title>Perkinsus olseni comparative genomics.</title>
        <authorList>
            <person name="Bogema D.R."/>
        </authorList>
    </citation>
    <scope>NUCLEOTIDE SEQUENCE [LARGE SCALE GENOMIC DNA]</scope>
    <source>
        <strain evidence="2">ATCC PRA-179</strain>
    </source>
</reference>
<organism evidence="2 3">
    <name type="scientific">Perkinsus olseni</name>
    <name type="common">Perkinsus atlanticus</name>
    <dbReference type="NCBI Taxonomy" id="32597"/>
    <lineage>
        <taxon>Eukaryota</taxon>
        <taxon>Sar</taxon>
        <taxon>Alveolata</taxon>
        <taxon>Perkinsozoa</taxon>
        <taxon>Perkinsea</taxon>
        <taxon>Perkinsida</taxon>
        <taxon>Perkinsidae</taxon>
        <taxon>Perkinsus</taxon>
    </lineage>
</organism>
<feature type="region of interest" description="Disordered" evidence="1">
    <location>
        <begin position="357"/>
        <end position="420"/>
    </location>
</feature>
<sequence>MSTSIDTLPETPEGGGAPVRGGGWLIFSIDELKKYQSLPCCLCKPAGGMPDLIDKDNAESQILQPPPGRRGGMRGRGASTGGPSASSNRNYPARQQQYEKTTPPDRKKFDPQAGNRNYGKENAVNDRGHQRPSTGSGRHRDNAVPTGGEGLNKFTLGDIRKAESTIEKSSMTVGEYVKKVACGEISGEASPAKKSGQESGSIFDQISTRRGSNRMSEWLKPRQQQQQQPAAIDSAEQQKLKAGLPKGAVTLEELEKGAKATAPAARPTGDGSNEAGRALLAMIGGGGSSGSRKDENCGDHQAAQQQRQQQQSGMGSVHDETLRILREQQQLRTDAKQHGRRGNDDGGEQMKRLQRQLAQVRTKGQVSPTASNPVGGGQHTSPRKGGAPDGAYASQASQYAQQRAALNQGSRGMGNMPMPAAAPVMPPPAMGAYGQQPPMYGGMLNPPPLPQPPMQQQHQQQSQQAQMQMLLQQLQQQQRRQEQQYDPHQMARRQQHQHQQMAATAAAAAAATRGQRGGFQPQQGAPYIPAPGASNVDPSQAAQYEIILPSSMGPLLPSRVLLKSASTFTGVLQQFARTAASRESGGVKGAWAQLLDPLPQRKEAAGGDEKALGQVACGGTTGALRWSTVSCSSDDPTRIGTG</sequence>
<dbReference type="OrthoDB" id="444010at2759"/>
<dbReference type="EMBL" id="JABAHT010000584">
    <property type="protein sequence ID" value="KAF4653851.1"/>
    <property type="molecule type" value="Genomic_DNA"/>
</dbReference>
<feature type="compositionally biased region" description="Low complexity" evidence="1">
    <location>
        <begin position="497"/>
        <end position="524"/>
    </location>
</feature>
<feature type="compositionally biased region" description="Low complexity" evidence="1">
    <location>
        <begin position="391"/>
        <end position="405"/>
    </location>
</feature>
<feature type="compositionally biased region" description="Low complexity" evidence="1">
    <location>
        <begin position="454"/>
        <end position="478"/>
    </location>
</feature>
<dbReference type="AlphaFoldDB" id="A0A7J6L4F7"/>
<proteinExistence type="predicted"/>
<feature type="region of interest" description="Disordered" evidence="1">
    <location>
        <begin position="433"/>
        <end position="531"/>
    </location>
</feature>
<evidence type="ECO:0000313" key="2">
    <source>
        <dbReference type="EMBL" id="KAF4653851.1"/>
    </source>
</evidence>
<comment type="caution">
    <text evidence="2">The sequence shown here is derived from an EMBL/GenBank/DDBJ whole genome shotgun (WGS) entry which is preliminary data.</text>
</comment>
<feature type="compositionally biased region" description="Polar residues" evidence="1">
    <location>
        <begin position="357"/>
        <end position="372"/>
    </location>
</feature>
<feature type="compositionally biased region" description="Low complexity" evidence="1">
    <location>
        <begin position="301"/>
        <end position="311"/>
    </location>
</feature>
<feature type="compositionally biased region" description="Polar residues" evidence="1">
    <location>
        <begin position="84"/>
        <end position="100"/>
    </location>
</feature>
<evidence type="ECO:0000256" key="1">
    <source>
        <dbReference type="SAM" id="MobiDB-lite"/>
    </source>
</evidence>
<evidence type="ECO:0000313" key="3">
    <source>
        <dbReference type="Proteomes" id="UP000570595"/>
    </source>
</evidence>
<feature type="region of interest" description="Disordered" evidence="1">
    <location>
        <begin position="1"/>
        <end position="21"/>
    </location>
</feature>